<accession>A0A3N4PWA4</accession>
<dbReference type="InterPro" id="IPR025250">
    <property type="entry name" value="DUF4199"/>
</dbReference>
<gene>
    <name evidence="2" type="ORF">EGT74_05260</name>
</gene>
<keyword evidence="3" id="KW-1185">Reference proteome</keyword>
<dbReference type="EMBL" id="RPDH01000001">
    <property type="protein sequence ID" value="RPE12952.1"/>
    <property type="molecule type" value="Genomic_DNA"/>
</dbReference>
<sequence>MKRNIWIFGSIAGAILVAFMIYATATCYANPEKFESNDVVGYIGFILIFSLIFVGVKNYRDKYSNGLVSFGRAFKIGAFIALIASSMYTLAWIIDYYLFIPDFLDQYTKHVLWDAKQDGATAAELAKKTEEMADFKEMYKNPLLVVIITYMEVLPIGLIVALIAALILKKKRPAAPSATLTHA</sequence>
<dbReference type="AlphaFoldDB" id="A0A3N4PWA4"/>
<organism evidence="2 3">
    <name type="scientific">Chitinophaga lutea</name>
    <dbReference type="NCBI Taxonomy" id="2488634"/>
    <lineage>
        <taxon>Bacteria</taxon>
        <taxon>Pseudomonadati</taxon>
        <taxon>Bacteroidota</taxon>
        <taxon>Chitinophagia</taxon>
        <taxon>Chitinophagales</taxon>
        <taxon>Chitinophagaceae</taxon>
        <taxon>Chitinophaga</taxon>
    </lineage>
</organism>
<proteinExistence type="predicted"/>
<keyword evidence="1" id="KW-0472">Membrane</keyword>
<protein>
    <submittedName>
        <fullName evidence="2">DUF4199 domain-containing protein</fullName>
    </submittedName>
</protein>
<dbReference type="Proteomes" id="UP000278351">
    <property type="component" value="Unassembled WGS sequence"/>
</dbReference>
<dbReference type="Pfam" id="PF13858">
    <property type="entry name" value="DUF4199"/>
    <property type="match status" value="1"/>
</dbReference>
<evidence type="ECO:0000313" key="2">
    <source>
        <dbReference type="EMBL" id="RPE12952.1"/>
    </source>
</evidence>
<dbReference type="RefSeq" id="WP_123845469.1">
    <property type="nucleotide sequence ID" value="NZ_RPDH01000001.1"/>
</dbReference>
<keyword evidence="1" id="KW-0812">Transmembrane</keyword>
<evidence type="ECO:0000313" key="3">
    <source>
        <dbReference type="Proteomes" id="UP000278351"/>
    </source>
</evidence>
<feature type="transmembrane region" description="Helical" evidence="1">
    <location>
        <begin position="143"/>
        <end position="168"/>
    </location>
</feature>
<keyword evidence="1" id="KW-1133">Transmembrane helix</keyword>
<feature type="transmembrane region" description="Helical" evidence="1">
    <location>
        <begin position="76"/>
        <end position="99"/>
    </location>
</feature>
<feature type="transmembrane region" description="Helical" evidence="1">
    <location>
        <begin position="39"/>
        <end position="56"/>
    </location>
</feature>
<name>A0A3N4PWA4_9BACT</name>
<comment type="caution">
    <text evidence="2">The sequence shown here is derived from an EMBL/GenBank/DDBJ whole genome shotgun (WGS) entry which is preliminary data.</text>
</comment>
<reference evidence="2 3" key="1">
    <citation type="submission" date="2018-11" db="EMBL/GenBank/DDBJ databases">
        <title>Chitinophaga lutea sp.nov., isolate from arsenic contaminated soil.</title>
        <authorList>
            <person name="Zong Y."/>
        </authorList>
    </citation>
    <scope>NUCLEOTIDE SEQUENCE [LARGE SCALE GENOMIC DNA]</scope>
    <source>
        <strain evidence="2 3">ZY74</strain>
    </source>
</reference>
<dbReference type="OrthoDB" id="6384283at2"/>
<evidence type="ECO:0000256" key="1">
    <source>
        <dbReference type="SAM" id="Phobius"/>
    </source>
</evidence>